<dbReference type="KEGG" id="vg:8658580"/>
<dbReference type="OrthoDB" id="680at10239"/>
<gene>
    <name evidence="12" type="primary">UL9</name>
</gene>
<dbReference type="Pfam" id="PF02399">
    <property type="entry name" value="Herpes_ori_bp"/>
    <property type="match status" value="1"/>
</dbReference>
<dbReference type="RefSeq" id="YP_003331572.1">
    <property type="nucleotide sequence ID" value="NC_013590.2"/>
</dbReference>
<evidence type="ECO:0000256" key="1">
    <source>
        <dbReference type="ARBA" id="ARBA00004147"/>
    </source>
</evidence>
<keyword evidence="7" id="KW-0238">DNA-binding</keyword>
<name>D1FXX3_FHV1</name>
<feature type="region of interest" description="Disordered" evidence="10">
    <location>
        <begin position="1"/>
        <end position="25"/>
    </location>
</feature>
<dbReference type="GO" id="GO:0005524">
    <property type="term" value="F:ATP binding"/>
    <property type="evidence" value="ECO:0007669"/>
    <property type="project" value="UniProtKB-KW"/>
</dbReference>
<reference evidence="13 15" key="3">
    <citation type="submission" date="2015-04" db="EMBL/GenBank/DDBJ databases">
        <title>Diversity among historical and modern clinical isolates of feline herpesvirus 1.</title>
        <authorList>
            <person name="Vaz P.K."/>
            <person name="Job N."/>
            <person name="Horsington J."/>
            <person name="Hartley C.A."/>
            <person name="Ficorilli N."/>
            <person name="Browning G.F."/>
            <person name="Devlin J.M."/>
        </authorList>
    </citation>
    <scope>NUCLEOTIDE SEQUENCE [LARGE SCALE GENOMIC DNA]</scope>
    <source>
        <strain evidence="13">Feligen</strain>
    </source>
</reference>
<protein>
    <recommendedName>
        <fullName evidence="3">Replication origin-binding protein</fullName>
    </recommendedName>
    <alternativeName>
        <fullName evidence="9">OriBP</fullName>
    </alternativeName>
</protein>
<evidence type="ECO:0000256" key="3">
    <source>
        <dbReference type="ARBA" id="ARBA00014069"/>
    </source>
</evidence>
<evidence type="ECO:0000259" key="11">
    <source>
        <dbReference type="PROSITE" id="PS51192"/>
    </source>
</evidence>
<dbReference type="InterPro" id="IPR027417">
    <property type="entry name" value="P-loop_NTPase"/>
</dbReference>
<reference evidence="14" key="4">
    <citation type="submission" date="2018-03" db="EMBL/GenBank/DDBJ databases">
        <title>Feline Herpesvirus 1 isolate HR-1.</title>
        <authorList>
            <person name="Tian J."/>
            <person name="Liu Y."/>
            <person name="Liu X."/>
            <person name="Sun X."/>
            <person name="Zhang J."/>
            <person name="Qu L."/>
        </authorList>
    </citation>
    <scope>NUCLEOTIDE SEQUENCE</scope>
    <source>
        <strain evidence="14">HR-1</strain>
    </source>
</reference>
<evidence type="ECO:0000256" key="9">
    <source>
        <dbReference type="ARBA" id="ARBA00031715"/>
    </source>
</evidence>
<evidence type="ECO:0000313" key="12">
    <source>
        <dbReference type="EMBL" id="ACT88349.1"/>
    </source>
</evidence>
<organism evidence="12 16">
    <name type="scientific">Feline herpesvirus 1</name>
    <name type="common">FeHV-1</name>
    <name type="synonym">Feline viral rhinotracheitis virus</name>
    <dbReference type="NCBI Taxonomy" id="10334"/>
    <lineage>
        <taxon>Viruses</taxon>
        <taxon>Duplodnaviria</taxon>
        <taxon>Heunggongvirae</taxon>
        <taxon>Peploviricota</taxon>
        <taxon>Herviviricetes</taxon>
        <taxon>Herpesvirales</taxon>
        <taxon>Orthoherpesviridae</taxon>
        <taxon>Alphaherpesvirinae</taxon>
        <taxon>Varicellovirus</taxon>
        <taxon>Varicellovirus felidalpha1</taxon>
    </lineage>
</organism>
<evidence type="ECO:0000256" key="10">
    <source>
        <dbReference type="SAM" id="MobiDB-lite"/>
    </source>
</evidence>
<comment type="subcellular location">
    <subcellularLocation>
        <location evidence="1">Host nucleus</location>
    </subcellularLocation>
</comment>
<dbReference type="GO" id="GO:0004386">
    <property type="term" value="F:helicase activity"/>
    <property type="evidence" value="ECO:0007669"/>
    <property type="project" value="UniProtKB-KW"/>
</dbReference>
<keyword evidence="12" id="KW-0378">Hydrolase</keyword>
<dbReference type="GO" id="GO:0006260">
    <property type="term" value="P:DNA replication"/>
    <property type="evidence" value="ECO:0007669"/>
    <property type="project" value="UniProtKB-KW"/>
</dbReference>
<organismHost>
    <name type="scientific">Felidae</name>
    <name type="common">cat family</name>
    <dbReference type="NCBI Taxonomy" id="9681"/>
</organismHost>
<keyword evidence="16" id="KW-1185">Reference proteome</keyword>
<reference evidence="12 16" key="2">
    <citation type="journal article" date="2010" name="Virology">
        <title>Complete genomic sequence and an infectious BAC clone of feline herpesvirus-1 (FHV-1).</title>
        <authorList>
            <person name="Tai S.H."/>
            <person name="Niikura M."/>
            <person name="Cheng H.H."/>
            <person name="Kruger J.M."/>
            <person name="Wise A.G."/>
            <person name="Maes R.K."/>
        </authorList>
    </citation>
    <scope>NUCLEOTIDE SEQUENCE [LARGE SCALE GENOMIC DNA]</scope>
    <source>
        <strain evidence="12">C-27</strain>
    </source>
</reference>
<dbReference type="PROSITE" id="PS51192">
    <property type="entry name" value="HELICASE_ATP_BIND_1"/>
    <property type="match status" value="1"/>
</dbReference>
<dbReference type="GO" id="GO:0003688">
    <property type="term" value="F:DNA replication origin binding"/>
    <property type="evidence" value="ECO:0007669"/>
    <property type="project" value="InterPro"/>
</dbReference>
<dbReference type="GeneID" id="8658580"/>
<dbReference type="SUPFAM" id="SSF52540">
    <property type="entry name" value="P-loop containing nucleoside triphosphate hydrolases"/>
    <property type="match status" value="1"/>
</dbReference>
<evidence type="ECO:0000256" key="4">
    <source>
        <dbReference type="ARBA" id="ARBA00022705"/>
    </source>
</evidence>
<evidence type="ECO:0000256" key="6">
    <source>
        <dbReference type="ARBA" id="ARBA00022840"/>
    </source>
</evidence>
<dbReference type="GO" id="GO:0042025">
    <property type="term" value="C:host cell nucleus"/>
    <property type="evidence" value="ECO:0007669"/>
    <property type="project" value="UniProtKB-SubCell"/>
</dbReference>
<keyword evidence="4" id="KW-0235">DNA replication</keyword>
<evidence type="ECO:0000313" key="16">
    <source>
        <dbReference type="Proteomes" id="UP000149016"/>
    </source>
</evidence>
<dbReference type="Proteomes" id="UP000098246">
    <property type="component" value="Segment"/>
</dbReference>
<reference evidence="12" key="1">
    <citation type="submission" date="2009-12" db="EMBL/GenBank/DDBJ databases">
        <authorList>
            <person name="Tai S.-H."/>
            <person name="Niikura M."/>
            <person name="Cheng H.H."/>
            <person name="Kruger J.M."/>
            <person name="Wise A.G."/>
            <person name="Maes R.K."/>
        </authorList>
    </citation>
    <scope>NUCLEOTIDE SEQUENCE</scope>
    <source>
        <strain evidence="12">C-27</strain>
    </source>
</reference>
<dbReference type="Gene3D" id="3.40.50.300">
    <property type="entry name" value="P-loop containing nucleotide triphosphate hydrolases"/>
    <property type="match status" value="1"/>
</dbReference>
<dbReference type="EMBL" id="MH027326">
    <property type="protein sequence ID" value="AVR53437.1"/>
    <property type="molecule type" value="mRNA"/>
</dbReference>
<dbReference type="SMART" id="SM00487">
    <property type="entry name" value="DEXDc"/>
    <property type="match status" value="1"/>
</dbReference>
<dbReference type="EMBL" id="FJ478159">
    <property type="protein sequence ID" value="ACT88349.1"/>
    <property type="molecule type" value="Genomic_DNA"/>
</dbReference>
<accession>D1FXX3</accession>
<dbReference type="InterPro" id="IPR003450">
    <property type="entry name" value="Replication_origin-bd"/>
</dbReference>
<keyword evidence="5" id="KW-0547">Nucleotide-binding</keyword>
<feature type="domain" description="Helicase ATP-binding" evidence="11">
    <location>
        <begin position="68"/>
        <end position="233"/>
    </location>
</feature>
<evidence type="ECO:0000256" key="2">
    <source>
        <dbReference type="ARBA" id="ARBA00007195"/>
    </source>
</evidence>
<evidence type="ECO:0000256" key="8">
    <source>
        <dbReference type="ARBA" id="ARBA00025279"/>
    </source>
</evidence>
<evidence type="ECO:0000313" key="14">
    <source>
        <dbReference type="EMBL" id="AVR53437.1"/>
    </source>
</evidence>
<dbReference type="Proteomes" id="UP000149016">
    <property type="component" value="Segment"/>
</dbReference>
<evidence type="ECO:0000313" key="13">
    <source>
        <dbReference type="EMBL" id="ANG65544.1"/>
    </source>
</evidence>
<keyword evidence="12" id="KW-0347">Helicase</keyword>
<comment type="similarity">
    <text evidence="2">Belongs to the herpesviridae OriBP family.</text>
</comment>
<keyword evidence="6" id="KW-0067">ATP-binding</keyword>
<comment type="function">
    <text evidence="8">Functions as a docking protein to recruit essential components of the viral replication machinery to viral DNA origins. In the presence of the major DNA-binding protein, opens dsDNA leading to a conformational change in the origin that facilitates DNA unwinding and subsequent replication.</text>
</comment>
<dbReference type="EMBL" id="KR296657">
    <property type="protein sequence ID" value="ANG65544.1"/>
    <property type="molecule type" value="Genomic_DNA"/>
</dbReference>
<dbReference type="InterPro" id="IPR014001">
    <property type="entry name" value="Helicase_ATP-bd"/>
</dbReference>
<sequence>MPGSMMDSPQDLSNDDSPTRSTTDECYTSSVSLAKMLYGGDLGEWVTKTHPNVRLERQDGHPVIFPSPVSTTSRRVTIVRAPMGSGKTTALLKWLQTALDGSDLSALVISCRRSFTHTLAGRFNDACLEGFVTYFTSSTYIMTGDPFRRLLVQVESLHRVDDSLLNNYDILVLDEVMSTLGQLYSPTMTKLNRVDALLLKLLRTCPTIITMDATTNAPFVDFLATLRGGRNIHLIVNTYAAPGFSKREAVILRSLGVDMATAALGFIPIESREGVMEIDRSPLDERLARVGTFESFFGKLATCLMDGLNVCIFSSTVIFSELVARFCHQFTNAVLVLNSTRPTEEVGVWATTRVLVYTTVVTVGISFEHKYFHKMFAYIKPMKYGPDMVSVYQSLGRIRELLHNELIIYVDAFGARSEPIFTPMLLNHVIGMGWPSNFTQISNLLCCQFRDSCKKAYRTIRGLHLFSKFRYKHFFERCTLASVNDSINILHTLLEANCIRVHFDGCPAQLSTESFCKFLRNIHAEALSNQRVLRQIRETVNVAILPGSETYDTDEVAGFISKYLIITSPSGFMKTLLQRLSSPSIRNQFVNIAVLGACMRLPESLESVEVFTALYHHYASGIIPVINDTGMLLTETVTPNHNIEALWSLYKTCAYLTRQIDWDPNRGGSTSDLTPEVILQLLKPKYSICINSLLEVAKCHITPADLLAKQPISSVSAILKGKSCSGNIYPVSQLEHAVGTFKLLWGELFGAKLVKSTQTFPGISRVKNLHKTEIIALLESVNIDHSETKTYKQLYSLLMQHRKLFDTPRYKLRAPRWSRYICFLSTGEALSCTDELDSALACIPPDQWPSYQGALDFSRL</sequence>
<evidence type="ECO:0000256" key="7">
    <source>
        <dbReference type="ARBA" id="ARBA00023125"/>
    </source>
</evidence>
<evidence type="ECO:0000256" key="5">
    <source>
        <dbReference type="ARBA" id="ARBA00022741"/>
    </source>
</evidence>
<feature type="compositionally biased region" description="Polar residues" evidence="10">
    <location>
        <begin position="10"/>
        <end position="25"/>
    </location>
</feature>
<proteinExistence type="evidence at transcript level"/>
<evidence type="ECO:0000313" key="15">
    <source>
        <dbReference type="Proteomes" id="UP000098246"/>
    </source>
</evidence>